<dbReference type="SUPFAM" id="SSF47598">
    <property type="entry name" value="Ribbon-helix-helix"/>
    <property type="match status" value="1"/>
</dbReference>
<dbReference type="EMBL" id="MN876843">
    <property type="protein sequence ID" value="QJF12347.1"/>
    <property type="molecule type" value="Genomic_DNA"/>
</dbReference>
<sequence>MEVVTFKIDENLLVLLDFYAINHRLSRSEVIRKAIEKLVQDEINKEIVHKAKVEKFKL</sequence>
<protein>
    <submittedName>
        <fullName evidence="1">Putative transcriptional regulator</fullName>
    </submittedName>
</protein>
<proteinExistence type="predicted"/>
<dbReference type="GO" id="GO:0006355">
    <property type="term" value="P:regulation of DNA-templated transcription"/>
    <property type="evidence" value="ECO:0007669"/>
    <property type="project" value="InterPro"/>
</dbReference>
<dbReference type="InterPro" id="IPR046257">
    <property type="entry name" value="DUF6290"/>
</dbReference>
<evidence type="ECO:0000313" key="2">
    <source>
        <dbReference type="Proteomes" id="UP000501823"/>
    </source>
</evidence>
<keyword evidence="2" id="KW-1185">Reference proteome</keyword>
<dbReference type="Proteomes" id="UP000501823">
    <property type="component" value="Segment"/>
</dbReference>
<gene>
    <name evidence="1" type="ORF">MRV1_gp01</name>
</gene>
<dbReference type="InterPro" id="IPR010985">
    <property type="entry name" value="Ribbon_hlx_hlx"/>
</dbReference>
<accession>A0A6M3VXK4</accession>
<name>A0A6M3VXK4_9VIRU</name>
<dbReference type="CDD" id="cd22231">
    <property type="entry name" value="RHH_NikR_HicB-like"/>
    <property type="match status" value="1"/>
</dbReference>
<reference evidence="1 2" key="1">
    <citation type="journal article" date="2020" name="ISME J.">
        <title>New virus isolates from Italian hydrothermal environments underscore the biogeographic pattern in archaeal virus communities.</title>
        <authorList>
            <person name="Baquero D.P."/>
            <person name="Contursi P."/>
            <person name="Piochi M."/>
            <person name="Bartolucci S."/>
            <person name="Liu Y."/>
            <person name="Cvirkaite-Krupovic V."/>
            <person name="Prangishvili D."/>
            <person name="Krupovic M."/>
        </authorList>
    </citation>
    <scope>NUCLEOTIDE SEQUENCE [LARGE SCALE GENOMIC DNA]</scope>
    <source>
        <strain evidence="1">201</strain>
    </source>
</reference>
<evidence type="ECO:0000313" key="1">
    <source>
        <dbReference type="EMBL" id="QJF12347.1"/>
    </source>
</evidence>
<dbReference type="Pfam" id="PF19807">
    <property type="entry name" value="DUF6290"/>
    <property type="match status" value="1"/>
</dbReference>
<organism evidence="1 2">
    <name type="scientific">Metallosphaera rod-shaped virus 1</name>
    <dbReference type="NCBI Taxonomy" id="2730618"/>
    <lineage>
        <taxon>Viruses</taxon>
        <taxon>Adnaviria</taxon>
        <taxon>Zilligvirae</taxon>
        <taxon>Taleaviricota</taxon>
        <taxon>Tokiviricetes</taxon>
        <taxon>Ligamenvirales</taxon>
        <taxon>Rudiviridae</taxon>
        <taxon>Hoswirudivirus</taxon>
        <taxon>Hoswirudivirus metallosphaerae</taxon>
    </lineage>
</organism>